<accession>A0A9W5U0U5</accession>
<reference evidence="2" key="1">
    <citation type="journal article" date="2014" name="Int. J. Syst. Evol. Microbiol.">
        <title>Complete genome sequence of Corynebacterium casei LMG S-19264T (=DSM 44701T), isolated from a smear-ripened cheese.</title>
        <authorList>
            <consortium name="US DOE Joint Genome Institute (JGI-PGF)"/>
            <person name="Walter F."/>
            <person name="Albersmeier A."/>
            <person name="Kalinowski J."/>
            <person name="Ruckert C."/>
        </authorList>
    </citation>
    <scope>NUCLEOTIDE SEQUENCE</scope>
    <source>
        <strain evidence="2">CGMCC 1.15454</strain>
    </source>
</reference>
<dbReference type="EMBL" id="BMJD01000045">
    <property type="protein sequence ID" value="GGB57363.1"/>
    <property type="molecule type" value="Genomic_DNA"/>
</dbReference>
<name>A0A9W5U0U5_9BACI</name>
<gene>
    <name evidence="2" type="ORF">GCM10011409_38590</name>
</gene>
<evidence type="ECO:0000256" key="1">
    <source>
        <dbReference type="SAM" id="MobiDB-lite"/>
    </source>
</evidence>
<comment type="caution">
    <text evidence="2">The sequence shown here is derived from an EMBL/GenBank/DDBJ whole genome shotgun (WGS) entry which is preliminary data.</text>
</comment>
<organism evidence="2 3">
    <name type="scientific">Lentibacillus populi</name>
    <dbReference type="NCBI Taxonomy" id="1827502"/>
    <lineage>
        <taxon>Bacteria</taxon>
        <taxon>Bacillati</taxon>
        <taxon>Bacillota</taxon>
        <taxon>Bacilli</taxon>
        <taxon>Bacillales</taxon>
        <taxon>Bacillaceae</taxon>
        <taxon>Lentibacillus</taxon>
    </lineage>
</organism>
<evidence type="ECO:0000313" key="2">
    <source>
        <dbReference type="EMBL" id="GGB57363.1"/>
    </source>
</evidence>
<keyword evidence="3" id="KW-1185">Reference proteome</keyword>
<dbReference type="AlphaFoldDB" id="A0A9W5U0U5"/>
<feature type="region of interest" description="Disordered" evidence="1">
    <location>
        <begin position="51"/>
        <end position="73"/>
    </location>
</feature>
<sequence length="73" mass="8917">MRNLQKYVFYIKLTMEEKQFLNEVLEELKQYQISSKNRKDIKQQLLEHIQESHEHGQDSINELGDQQHLSRIF</sequence>
<proteinExistence type="predicted"/>
<evidence type="ECO:0000313" key="3">
    <source>
        <dbReference type="Proteomes" id="UP000621492"/>
    </source>
</evidence>
<protein>
    <submittedName>
        <fullName evidence="2">Uncharacterized protein</fullName>
    </submittedName>
</protein>
<reference evidence="2" key="2">
    <citation type="submission" date="2020-09" db="EMBL/GenBank/DDBJ databases">
        <authorList>
            <person name="Sun Q."/>
            <person name="Zhou Y."/>
        </authorList>
    </citation>
    <scope>NUCLEOTIDE SEQUENCE</scope>
    <source>
        <strain evidence="2">CGMCC 1.15454</strain>
    </source>
</reference>
<dbReference type="Proteomes" id="UP000621492">
    <property type="component" value="Unassembled WGS sequence"/>
</dbReference>